<dbReference type="Proteomes" id="UP000234323">
    <property type="component" value="Unassembled WGS sequence"/>
</dbReference>
<dbReference type="VEuPathDB" id="FungiDB:RhiirA1_479174"/>
<organism evidence="2 3">
    <name type="scientific">Rhizophagus irregularis</name>
    <dbReference type="NCBI Taxonomy" id="588596"/>
    <lineage>
        <taxon>Eukaryota</taxon>
        <taxon>Fungi</taxon>
        <taxon>Fungi incertae sedis</taxon>
        <taxon>Mucoromycota</taxon>
        <taxon>Glomeromycotina</taxon>
        <taxon>Glomeromycetes</taxon>
        <taxon>Glomerales</taxon>
        <taxon>Glomeraceae</taxon>
        <taxon>Rhizophagus</taxon>
    </lineage>
</organism>
<dbReference type="AlphaFoldDB" id="A0A2I1FXM9"/>
<sequence>MSIDKSRTQFESAIEFISDFNDIFYQTIGNHLGYFIEDGFLKKLFDKNPSMPVDKAQLLIEKFGESANSTNFTSQAQATNIQLTTLSLIFSIALFVSSRSWDNFVAQFFHKFGDMGDDEDEDDMFDESSKDEHADRIEFNQKVKEFKLQTPKTVDKTPLLPDMELSPVIFLAKNPDDKQVKHQSTTANPDVQTSAKNSQKDKKSSESTQILTGYEAVGDEQEQI</sequence>
<proteinExistence type="predicted"/>
<gene>
    <name evidence="2" type="ORF">RhiirA4_452229</name>
</gene>
<dbReference type="VEuPathDB" id="FungiDB:FUN_016100"/>
<comment type="caution">
    <text evidence="2">The sequence shown here is derived from an EMBL/GenBank/DDBJ whole genome shotgun (WGS) entry which is preliminary data.</text>
</comment>
<protein>
    <submittedName>
        <fullName evidence="2">Uncharacterized protein</fullName>
    </submittedName>
</protein>
<keyword evidence="3" id="KW-1185">Reference proteome</keyword>
<evidence type="ECO:0000313" key="3">
    <source>
        <dbReference type="Proteomes" id="UP000234323"/>
    </source>
</evidence>
<feature type="region of interest" description="Disordered" evidence="1">
    <location>
        <begin position="176"/>
        <end position="224"/>
    </location>
</feature>
<accession>A0A2I1FXM9</accession>
<name>A0A2I1FXM9_9GLOM</name>
<evidence type="ECO:0000256" key="1">
    <source>
        <dbReference type="SAM" id="MobiDB-lite"/>
    </source>
</evidence>
<dbReference type="EMBL" id="LLXI01000050">
    <property type="protein sequence ID" value="PKY39093.1"/>
    <property type="molecule type" value="Genomic_DNA"/>
</dbReference>
<reference evidence="2 3" key="1">
    <citation type="submission" date="2015-10" db="EMBL/GenBank/DDBJ databases">
        <title>Genome analyses suggest a sexual origin of heterokaryosis in a supposedly ancient asexual fungus.</title>
        <authorList>
            <person name="Ropars J."/>
            <person name="Sedzielewska K."/>
            <person name="Noel J."/>
            <person name="Charron P."/>
            <person name="Farinelli L."/>
            <person name="Marton T."/>
            <person name="Kruger M."/>
            <person name="Pelin A."/>
            <person name="Brachmann A."/>
            <person name="Corradi N."/>
        </authorList>
    </citation>
    <scope>NUCLEOTIDE SEQUENCE [LARGE SCALE GENOMIC DNA]</scope>
    <source>
        <strain evidence="2 3">A4</strain>
    </source>
</reference>
<feature type="compositionally biased region" description="Polar residues" evidence="1">
    <location>
        <begin position="182"/>
        <end position="197"/>
    </location>
</feature>
<evidence type="ECO:0000313" key="2">
    <source>
        <dbReference type="EMBL" id="PKY39093.1"/>
    </source>
</evidence>